<feature type="region of interest" description="Disordered" evidence="1">
    <location>
        <begin position="167"/>
        <end position="189"/>
    </location>
</feature>
<evidence type="ECO:0000313" key="3">
    <source>
        <dbReference type="Proteomes" id="UP000186657"/>
    </source>
</evidence>
<proteinExistence type="predicted"/>
<feature type="compositionally biased region" description="Basic and acidic residues" evidence="1">
    <location>
        <begin position="96"/>
        <end position="117"/>
    </location>
</feature>
<organism evidence="2 3">
    <name type="scientific">Moorena bouillonii PNG</name>
    <dbReference type="NCBI Taxonomy" id="568701"/>
    <lineage>
        <taxon>Bacteria</taxon>
        <taxon>Bacillati</taxon>
        <taxon>Cyanobacteriota</taxon>
        <taxon>Cyanophyceae</taxon>
        <taxon>Coleofasciculales</taxon>
        <taxon>Coleofasciculaceae</taxon>
        <taxon>Moorena</taxon>
    </lineage>
</organism>
<keyword evidence="3" id="KW-1185">Reference proteome</keyword>
<protein>
    <submittedName>
        <fullName evidence="2">Uncharacterized protein</fullName>
    </submittedName>
</protein>
<evidence type="ECO:0000313" key="2">
    <source>
        <dbReference type="EMBL" id="OLT61803.1"/>
    </source>
</evidence>
<evidence type="ECO:0000256" key="1">
    <source>
        <dbReference type="SAM" id="MobiDB-lite"/>
    </source>
</evidence>
<accession>A0A1U7N775</accession>
<comment type="caution">
    <text evidence="2">The sequence shown here is derived from an EMBL/GenBank/DDBJ whole genome shotgun (WGS) entry which is preliminary data.</text>
</comment>
<name>A0A1U7N775_9CYAN</name>
<reference evidence="2 3" key="1">
    <citation type="submission" date="2016-10" db="EMBL/GenBank/DDBJ databases">
        <title>Comparative genomics uncovers the prolific and rare metabolic potential of the cyanobacterial genus Moorea.</title>
        <authorList>
            <person name="Leao T."/>
            <person name="Castelao G."/>
            <person name="Korobeynikov A."/>
            <person name="Monroe E.A."/>
            <person name="Podell S."/>
            <person name="Glukhov E."/>
            <person name="Allen E."/>
            <person name="Gerwick W.H."/>
            <person name="Gerwick L."/>
        </authorList>
    </citation>
    <scope>NUCLEOTIDE SEQUENCE [LARGE SCALE GENOMIC DNA]</scope>
    <source>
        <strain evidence="2 3">PNG5-198</strain>
    </source>
</reference>
<dbReference type="Proteomes" id="UP000186657">
    <property type="component" value="Unassembled WGS sequence"/>
</dbReference>
<dbReference type="EMBL" id="MKZS01000001">
    <property type="protein sequence ID" value="OLT61803.1"/>
    <property type="molecule type" value="Genomic_DNA"/>
</dbReference>
<feature type="region of interest" description="Disordered" evidence="1">
    <location>
        <begin position="59"/>
        <end position="122"/>
    </location>
</feature>
<gene>
    <name evidence="2" type="ORF">BJP37_25025</name>
</gene>
<sequence>MLGAGGVDHQGRDAVAAFDRPAIDVGVLHPGTRHLHHRAPDHAPADLDAVVVDPEEGVAVAQPGPGEGPHAEQQDEAEPDPRGQQAPQPGRGAAENQRDHHDEADQGEHAGGDRRTDAPGGNRAGIELVVLTVEDAGQSRAGCRRCGIQGGSGLFRRSWRVFVQGWQSTPPGLGASSRGGSRRGREQQSVAGHHLVELDRVVVALGVEDAAADRGVALGGEAHHDHISLDRQVADAQHHVVQVGADTQAGQLVFQLEGDSADADVADTHPALVITGTRIAELDPGLGRIELEAGVLAAFLGCWLHLVLSVVSLDAIWGPGNREARRHKPTTRKGPRNWPLFPLFQSFFANPGRFRALIQRSNSLSIASWESG</sequence>
<dbReference type="AlphaFoldDB" id="A0A1U7N775"/>